<name>J0KQE4_RHILT</name>
<evidence type="ECO:0000313" key="1">
    <source>
        <dbReference type="EMBL" id="EJC79699.1"/>
    </source>
</evidence>
<dbReference type="EMBL" id="JH719395">
    <property type="protein sequence ID" value="EJC79699.1"/>
    <property type="molecule type" value="Genomic_DNA"/>
</dbReference>
<accession>J0KQE4</accession>
<evidence type="ECO:0000313" key="2">
    <source>
        <dbReference type="Proteomes" id="UP000005732"/>
    </source>
</evidence>
<protein>
    <submittedName>
        <fullName evidence="1">Uncharacterized protein</fullName>
    </submittedName>
</protein>
<dbReference type="RefSeq" id="WP_003579899.1">
    <property type="nucleotide sequence ID" value="NZ_JH719395.1"/>
</dbReference>
<dbReference type="Proteomes" id="UP000005732">
    <property type="component" value="Unassembled WGS sequence"/>
</dbReference>
<dbReference type="AlphaFoldDB" id="J0KQE4"/>
<sequence>MAQKSTWNILEALSAFKSRRLRDANHEHAMRELKRFPSHLLADCQGEMDLPLLRGATRPKRIRIVESPVAHKAGPLAVPRPA</sequence>
<gene>
    <name evidence="1" type="ORF">Rleg4DRAFT_1297</name>
</gene>
<organism evidence="1 2">
    <name type="scientific">Rhizobium leguminosarum bv. trifolii WSM2297</name>
    <dbReference type="NCBI Taxonomy" id="754762"/>
    <lineage>
        <taxon>Bacteria</taxon>
        <taxon>Pseudomonadati</taxon>
        <taxon>Pseudomonadota</taxon>
        <taxon>Alphaproteobacteria</taxon>
        <taxon>Hyphomicrobiales</taxon>
        <taxon>Rhizobiaceae</taxon>
        <taxon>Rhizobium/Agrobacterium group</taxon>
        <taxon>Rhizobium</taxon>
    </lineage>
</organism>
<proteinExistence type="predicted"/>
<dbReference type="HOGENOM" id="CLU_185304_0_0_5"/>
<reference evidence="1 2" key="1">
    <citation type="submission" date="2012-02" db="EMBL/GenBank/DDBJ databases">
        <title>Improved High-Quality Draft Sequence of Rhizobium leguminosarum bv. trifolii WSM2297.</title>
        <authorList>
            <consortium name="US DOE Joint Genome Institute"/>
            <person name="Lucas S."/>
            <person name="Han J."/>
            <person name="Lapidus A."/>
            <person name="Cheng J.-F."/>
            <person name="Goodwin L."/>
            <person name="Pitluck S."/>
            <person name="Peters L."/>
            <person name="Ovchinnikova G."/>
            <person name="Zhang X."/>
            <person name="Detter J.C."/>
            <person name="Han C."/>
            <person name="Tapia R."/>
            <person name="Land M."/>
            <person name="Hauser L."/>
            <person name="Kyrpides N."/>
            <person name="Ivanova N."/>
            <person name="Pagani I."/>
            <person name="Brau L."/>
            <person name="Yates R."/>
            <person name="O'Hara G."/>
            <person name="Rui T."/>
            <person name="Howieson J."/>
            <person name="Reeve W."/>
            <person name="Woyke T."/>
        </authorList>
    </citation>
    <scope>NUCLEOTIDE SEQUENCE [LARGE SCALE GENOMIC DNA]</scope>
    <source>
        <strain evidence="1 2">WSM2297</strain>
    </source>
</reference>
<dbReference type="OrthoDB" id="8381958at2"/>